<feature type="domain" description="HTH merR-type" evidence="2">
    <location>
        <begin position="14"/>
        <end position="83"/>
    </location>
</feature>
<dbReference type="SMART" id="SM00422">
    <property type="entry name" value="HTH_MERR"/>
    <property type="match status" value="1"/>
</dbReference>
<organism evidence="3 4">
    <name type="scientific">Candidatus Galligastranaerophilus intestinavium</name>
    <dbReference type="NCBI Taxonomy" id="2840836"/>
    <lineage>
        <taxon>Bacteria</taxon>
        <taxon>Candidatus Galligastranaerophilus</taxon>
    </lineage>
</organism>
<dbReference type="PANTHER" id="PTHR30204">
    <property type="entry name" value="REDOX-CYCLING DRUG-SENSING TRANSCRIPTIONAL ACTIVATOR SOXR"/>
    <property type="match status" value="1"/>
</dbReference>
<accession>A0A9D1FIH1</accession>
<evidence type="ECO:0000313" key="3">
    <source>
        <dbReference type="EMBL" id="HIS74323.1"/>
    </source>
</evidence>
<dbReference type="InterPro" id="IPR009061">
    <property type="entry name" value="DNA-bd_dom_put_sf"/>
</dbReference>
<keyword evidence="1" id="KW-0238">DNA-binding</keyword>
<dbReference type="PANTHER" id="PTHR30204:SF58">
    <property type="entry name" value="HTH-TYPE TRANSCRIPTIONAL REGULATOR YFMP"/>
    <property type="match status" value="1"/>
</dbReference>
<evidence type="ECO:0000259" key="2">
    <source>
        <dbReference type="PROSITE" id="PS50937"/>
    </source>
</evidence>
<dbReference type="GO" id="GO:0003677">
    <property type="term" value="F:DNA binding"/>
    <property type="evidence" value="ECO:0007669"/>
    <property type="project" value="UniProtKB-KW"/>
</dbReference>
<dbReference type="EMBL" id="DVJQ01000042">
    <property type="protein sequence ID" value="HIS74323.1"/>
    <property type="molecule type" value="Genomic_DNA"/>
</dbReference>
<dbReference type="InterPro" id="IPR047057">
    <property type="entry name" value="MerR_fam"/>
</dbReference>
<dbReference type="Gene3D" id="1.10.1660.10">
    <property type="match status" value="1"/>
</dbReference>
<protein>
    <submittedName>
        <fullName evidence="3">MerR family transcriptional regulator</fullName>
    </submittedName>
</protein>
<gene>
    <name evidence="3" type="ORF">IAA86_04810</name>
</gene>
<evidence type="ECO:0000313" key="4">
    <source>
        <dbReference type="Proteomes" id="UP000886865"/>
    </source>
</evidence>
<proteinExistence type="predicted"/>
<evidence type="ECO:0000256" key="1">
    <source>
        <dbReference type="ARBA" id="ARBA00023125"/>
    </source>
</evidence>
<reference evidence="3" key="2">
    <citation type="journal article" date="2021" name="PeerJ">
        <title>Extensive microbial diversity within the chicken gut microbiome revealed by metagenomics and culture.</title>
        <authorList>
            <person name="Gilroy R."/>
            <person name="Ravi A."/>
            <person name="Getino M."/>
            <person name="Pursley I."/>
            <person name="Horton D.L."/>
            <person name="Alikhan N.F."/>
            <person name="Baker D."/>
            <person name="Gharbi K."/>
            <person name="Hall N."/>
            <person name="Watson M."/>
            <person name="Adriaenssens E.M."/>
            <person name="Foster-Nyarko E."/>
            <person name="Jarju S."/>
            <person name="Secka A."/>
            <person name="Antonio M."/>
            <person name="Oren A."/>
            <person name="Chaudhuri R.R."/>
            <person name="La Ragione R."/>
            <person name="Hildebrand F."/>
            <person name="Pallen M.J."/>
        </authorList>
    </citation>
    <scope>NUCLEOTIDE SEQUENCE</scope>
    <source>
        <strain evidence="3">CHK152-2871</strain>
    </source>
</reference>
<sequence>MSNKKNQTNADDPVLSIGKVATILNVHQRTLRIYDEQKLLVARRSKQNRRLYSLNDIEKGKLIQFLTRNLAINLAGVRIVLRLVEMEKIKPELYIKYIKDVAKSAKIDSKIQQYNAERLSKRGKKSGKTVAKV</sequence>
<dbReference type="Proteomes" id="UP000886865">
    <property type="component" value="Unassembled WGS sequence"/>
</dbReference>
<name>A0A9D1FIH1_9BACT</name>
<reference evidence="3" key="1">
    <citation type="submission" date="2020-10" db="EMBL/GenBank/DDBJ databases">
        <authorList>
            <person name="Gilroy R."/>
        </authorList>
    </citation>
    <scope>NUCLEOTIDE SEQUENCE</scope>
    <source>
        <strain evidence="3">CHK152-2871</strain>
    </source>
</reference>
<dbReference type="SUPFAM" id="SSF46955">
    <property type="entry name" value="Putative DNA-binding domain"/>
    <property type="match status" value="1"/>
</dbReference>
<comment type="caution">
    <text evidence="3">The sequence shown here is derived from an EMBL/GenBank/DDBJ whole genome shotgun (WGS) entry which is preliminary data.</text>
</comment>
<dbReference type="AlphaFoldDB" id="A0A9D1FIH1"/>
<dbReference type="InterPro" id="IPR000551">
    <property type="entry name" value="MerR-type_HTH_dom"/>
</dbReference>
<dbReference type="Pfam" id="PF13411">
    <property type="entry name" value="MerR_1"/>
    <property type="match status" value="1"/>
</dbReference>
<dbReference type="GO" id="GO:0003700">
    <property type="term" value="F:DNA-binding transcription factor activity"/>
    <property type="evidence" value="ECO:0007669"/>
    <property type="project" value="InterPro"/>
</dbReference>
<dbReference type="PROSITE" id="PS50937">
    <property type="entry name" value="HTH_MERR_2"/>
    <property type="match status" value="1"/>
</dbReference>